<keyword evidence="1" id="KW-0472">Membrane</keyword>
<evidence type="ECO:0000313" key="2">
    <source>
        <dbReference type="EMBL" id="MBB6512657.1"/>
    </source>
</evidence>
<feature type="transmembrane region" description="Helical" evidence="1">
    <location>
        <begin position="192"/>
        <end position="211"/>
    </location>
</feature>
<dbReference type="PIRSF" id="PIRSF037259">
    <property type="entry name" value="EcsB_ABC"/>
    <property type="match status" value="1"/>
</dbReference>
<feature type="transmembrane region" description="Helical" evidence="1">
    <location>
        <begin position="286"/>
        <end position="302"/>
    </location>
</feature>
<feature type="transmembrane region" description="Helical" evidence="1">
    <location>
        <begin position="379"/>
        <end position="399"/>
    </location>
</feature>
<feature type="transmembrane region" description="Helical" evidence="1">
    <location>
        <begin position="102"/>
        <end position="126"/>
    </location>
</feature>
<evidence type="ECO:0000313" key="3">
    <source>
        <dbReference type="Proteomes" id="UP000572212"/>
    </source>
</evidence>
<evidence type="ECO:0000256" key="1">
    <source>
        <dbReference type="SAM" id="Phobius"/>
    </source>
</evidence>
<organism evidence="2 3">
    <name type="scientific">Gracilibacillus halotolerans</name>
    <dbReference type="NCBI Taxonomy" id="74386"/>
    <lineage>
        <taxon>Bacteria</taxon>
        <taxon>Bacillati</taxon>
        <taxon>Bacillota</taxon>
        <taxon>Bacilli</taxon>
        <taxon>Bacillales</taxon>
        <taxon>Bacillaceae</taxon>
        <taxon>Gracilibacillus</taxon>
    </lineage>
</organism>
<name>A0A841RLA7_9BACI</name>
<reference evidence="2 3" key="1">
    <citation type="submission" date="2020-08" db="EMBL/GenBank/DDBJ databases">
        <title>Genomic Encyclopedia of Type Strains, Phase IV (KMG-IV): sequencing the most valuable type-strain genomes for metagenomic binning, comparative biology and taxonomic classification.</title>
        <authorList>
            <person name="Goeker M."/>
        </authorList>
    </citation>
    <scope>NUCLEOTIDE SEQUENCE [LARGE SCALE GENOMIC DNA]</scope>
    <source>
        <strain evidence="2 3">DSM 11805</strain>
    </source>
</reference>
<keyword evidence="1" id="KW-1133">Transmembrane helix</keyword>
<feature type="transmembrane region" description="Helical" evidence="1">
    <location>
        <begin position="22"/>
        <end position="46"/>
    </location>
</feature>
<accession>A0A841RLA7</accession>
<dbReference type="EMBL" id="JACHON010000004">
    <property type="protein sequence ID" value="MBB6512657.1"/>
    <property type="molecule type" value="Genomic_DNA"/>
</dbReference>
<comment type="caution">
    <text evidence="2">The sequence shown here is derived from an EMBL/GenBank/DDBJ whole genome shotgun (WGS) entry which is preliminary data.</text>
</comment>
<feature type="transmembrane region" description="Helical" evidence="1">
    <location>
        <begin position="308"/>
        <end position="329"/>
    </location>
</feature>
<feature type="transmembrane region" description="Helical" evidence="1">
    <location>
        <begin position="171"/>
        <end position="186"/>
    </location>
</feature>
<dbReference type="Pfam" id="PF05975">
    <property type="entry name" value="EcsB"/>
    <property type="match status" value="1"/>
</dbReference>
<feature type="transmembrane region" description="Helical" evidence="1">
    <location>
        <begin position="138"/>
        <end position="159"/>
    </location>
</feature>
<dbReference type="RefSeq" id="WP_184246273.1">
    <property type="nucleotide sequence ID" value="NZ_BAAACU010000028.1"/>
</dbReference>
<protein>
    <submittedName>
        <fullName evidence="2">ABC-2 type transport system permease protein</fullName>
    </submittedName>
</protein>
<keyword evidence="3" id="KW-1185">Reference proteome</keyword>
<proteinExistence type="predicted"/>
<gene>
    <name evidence="2" type="ORF">GGQ92_001443</name>
</gene>
<feature type="transmembrane region" description="Helical" evidence="1">
    <location>
        <begin position="61"/>
        <end position="81"/>
    </location>
</feature>
<dbReference type="Proteomes" id="UP000572212">
    <property type="component" value="Unassembled WGS sequence"/>
</dbReference>
<dbReference type="AlphaFoldDB" id="A0A841RLA7"/>
<feature type="transmembrane region" description="Helical" evidence="1">
    <location>
        <begin position="355"/>
        <end position="373"/>
    </location>
</feature>
<sequence length="407" mass="48562">MLDVKQLFSDRLKAHVLELGRYLRYIFTGHLAIAMVFILGALSIYYQQWLEQMPEGFPSEWLMAIIFGFVAVYAPIQTFLKKADLVFLIPAEHRLKGFFLRAILYSFFTQLYLLVLAVFALAPLYFQTYSNYTGKELGLLFLLLIVLKVWAYVVSWWMHKVRDTSTRRMEWILRFLLVTALVFFFMQQEIIFTIILTVLLIGLWLVNIFFAKQTNSVNWELLIEQDYQRKRAFYRLANMFTDVPHLETQVKKRRILATMLTKGMPIKTVSTFLYLFRLTTVRSTDYLGIFLRLLVIGLVLVWTVPNQWLMLIFGFLFMYIIFLQLLPLYRHHRTLVWIELYPIKAEKRLASFTKWMRQIMLFSAILFIIPFLFEQRWLEGAIMMVASLVFIYMIIPSYIQQKYRKEA</sequence>
<keyword evidence="1" id="KW-0812">Transmembrane</keyword>
<dbReference type="GO" id="GO:0016020">
    <property type="term" value="C:membrane"/>
    <property type="evidence" value="ECO:0007669"/>
    <property type="project" value="InterPro"/>
</dbReference>
<dbReference type="InterPro" id="IPR010288">
    <property type="entry name" value="EcsB_ABC"/>
</dbReference>